<accession>A0A5C5Z0N8</accession>
<comment type="caution">
    <text evidence="4">The sequence shown here is derived from an EMBL/GenBank/DDBJ whole genome shotgun (WGS) entry which is preliminary data.</text>
</comment>
<dbReference type="Pfam" id="PF02397">
    <property type="entry name" value="Bac_transf"/>
    <property type="match status" value="1"/>
</dbReference>
<keyword evidence="2" id="KW-0812">Transmembrane</keyword>
<dbReference type="EMBL" id="SJPJ01000001">
    <property type="protein sequence ID" value="TWT80855.1"/>
    <property type="molecule type" value="Genomic_DNA"/>
</dbReference>
<evidence type="ECO:0000256" key="1">
    <source>
        <dbReference type="ARBA" id="ARBA00006464"/>
    </source>
</evidence>
<evidence type="ECO:0000259" key="3">
    <source>
        <dbReference type="Pfam" id="PF02397"/>
    </source>
</evidence>
<dbReference type="EC" id="2.7.8.40" evidence="4"/>
<evidence type="ECO:0000313" key="5">
    <source>
        <dbReference type="Proteomes" id="UP000315010"/>
    </source>
</evidence>
<keyword evidence="2" id="KW-1133">Transmembrane helix</keyword>
<dbReference type="InterPro" id="IPR003362">
    <property type="entry name" value="Bact_transf"/>
</dbReference>
<keyword evidence="5" id="KW-1185">Reference proteome</keyword>
<protein>
    <submittedName>
        <fullName evidence="4">UDP-N-acetylgalactosamine-undecaprenyl-phosphate N-acetylgalactosaminephosphotransferase</fullName>
        <ecNumber evidence="4">2.7.8.40</ecNumber>
    </submittedName>
</protein>
<dbReference type="PANTHER" id="PTHR30576">
    <property type="entry name" value="COLANIC BIOSYNTHESIS UDP-GLUCOSE LIPID CARRIER TRANSFERASE"/>
    <property type="match status" value="1"/>
</dbReference>
<reference evidence="4 5" key="1">
    <citation type="submission" date="2019-02" db="EMBL/GenBank/DDBJ databases">
        <title>Deep-cultivation of Planctomycetes and their phenomic and genomic characterization uncovers novel biology.</title>
        <authorList>
            <person name="Wiegand S."/>
            <person name="Jogler M."/>
            <person name="Boedeker C."/>
            <person name="Pinto D."/>
            <person name="Vollmers J."/>
            <person name="Rivas-Marin E."/>
            <person name="Kohn T."/>
            <person name="Peeters S.H."/>
            <person name="Heuer A."/>
            <person name="Rast P."/>
            <person name="Oberbeckmann S."/>
            <person name="Bunk B."/>
            <person name="Jeske O."/>
            <person name="Meyerdierks A."/>
            <person name="Storesund J.E."/>
            <person name="Kallscheuer N."/>
            <person name="Luecker S."/>
            <person name="Lage O.M."/>
            <person name="Pohl T."/>
            <person name="Merkel B.J."/>
            <person name="Hornburger P."/>
            <person name="Mueller R.-W."/>
            <person name="Bruemmer F."/>
            <person name="Labrenz M."/>
            <person name="Spormann A.M."/>
            <person name="Op Den Camp H."/>
            <person name="Overmann J."/>
            <person name="Amann R."/>
            <person name="Jetten M.S.M."/>
            <person name="Mascher T."/>
            <person name="Medema M.H."/>
            <person name="Devos D.P."/>
            <person name="Kaster A.-K."/>
            <person name="Ovreas L."/>
            <person name="Rohde M."/>
            <person name="Galperin M.Y."/>
            <person name="Jogler C."/>
        </authorList>
    </citation>
    <scope>NUCLEOTIDE SEQUENCE [LARGE SCALE GENOMIC DNA]</scope>
    <source>
        <strain evidence="4 5">CA13</strain>
    </source>
</reference>
<proteinExistence type="inferred from homology"/>
<dbReference type="Proteomes" id="UP000315010">
    <property type="component" value="Unassembled WGS sequence"/>
</dbReference>
<name>A0A5C5Z0N8_9BACT</name>
<organism evidence="4 5">
    <name type="scientific">Novipirellula herctigrandis</name>
    <dbReference type="NCBI Taxonomy" id="2527986"/>
    <lineage>
        <taxon>Bacteria</taxon>
        <taxon>Pseudomonadati</taxon>
        <taxon>Planctomycetota</taxon>
        <taxon>Planctomycetia</taxon>
        <taxon>Pirellulales</taxon>
        <taxon>Pirellulaceae</taxon>
        <taxon>Novipirellula</taxon>
    </lineage>
</organism>
<comment type="similarity">
    <text evidence="1">Belongs to the bacterial sugar transferase family.</text>
</comment>
<keyword evidence="4" id="KW-0808">Transferase</keyword>
<feature type="transmembrane region" description="Helical" evidence="2">
    <location>
        <begin position="22"/>
        <end position="46"/>
    </location>
</feature>
<dbReference type="OrthoDB" id="9766874at2"/>
<evidence type="ECO:0000256" key="2">
    <source>
        <dbReference type="SAM" id="Phobius"/>
    </source>
</evidence>
<gene>
    <name evidence="4" type="primary">wecA_1</name>
    <name evidence="4" type="ORF">CA13_23010</name>
</gene>
<keyword evidence="2" id="KW-0472">Membrane</keyword>
<dbReference type="PANTHER" id="PTHR30576:SF20">
    <property type="entry name" value="QUINOVOSAMINEPHOSPHOTRANSFERAE-RELATED"/>
    <property type="match status" value="1"/>
</dbReference>
<evidence type="ECO:0000313" key="4">
    <source>
        <dbReference type="EMBL" id="TWT80855.1"/>
    </source>
</evidence>
<feature type="domain" description="Bacterial sugar transferase" evidence="3">
    <location>
        <begin position="17"/>
        <end position="209"/>
    </location>
</feature>
<dbReference type="GO" id="GO:0016780">
    <property type="term" value="F:phosphotransferase activity, for other substituted phosphate groups"/>
    <property type="evidence" value="ECO:0007669"/>
    <property type="project" value="TreeGrafter"/>
</dbReference>
<dbReference type="AlphaFoldDB" id="A0A5C5Z0N8"/>
<sequence length="211" mass="24216">MVTDDVPGSKNSFRWSKRVLDVFASLVGMIFLSPLMAFVAISIRIFDGRPVLFRQERIGLHGEPFVLWKFRTMRQEAESMGPKVTVSGDSRITAIGNILRKTKMDELPQLWNVLRGEMTLVGPRPEVREYVDLYNNEQREVLRLVPGITDPASLKYFDENSLLSQQTDPMKFYIDSVMPDKIEINLDYAKRATLLSDLRLVLKTITRVFSS</sequence>
<dbReference type="RefSeq" id="WP_146396130.1">
    <property type="nucleotide sequence ID" value="NZ_SJPJ01000001.1"/>
</dbReference>